<gene>
    <name evidence="1" type="ORF">SAMN05216218_1316</name>
</gene>
<proteinExistence type="predicted"/>
<dbReference type="EMBL" id="FNBK01000031">
    <property type="protein sequence ID" value="SDG39328.1"/>
    <property type="molecule type" value="Genomic_DNA"/>
</dbReference>
<dbReference type="AlphaFoldDB" id="A0A1G7TVT4"/>
<evidence type="ECO:0000313" key="2">
    <source>
        <dbReference type="Proteomes" id="UP000199076"/>
    </source>
</evidence>
<accession>A0A1G7TVT4</accession>
<sequence>MRLYRMDDGFKLGTWDDEKRIAYIQSRVDSDEELTDLDKAQFLRYRWEHGKSISGYLGKGKITDDLRELCEGRRDR</sequence>
<organism evidence="1 2">
    <name type="scientific">Halorientalis regularis</name>
    <dbReference type="NCBI Taxonomy" id="660518"/>
    <lineage>
        <taxon>Archaea</taxon>
        <taxon>Methanobacteriati</taxon>
        <taxon>Methanobacteriota</taxon>
        <taxon>Stenosarchaea group</taxon>
        <taxon>Halobacteria</taxon>
        <taxon>Halobacteriales</taxon>
        <taxon>Haloarculaceae</taxon>
        <taxon>Halorientalis</taxon>
    </lineage>
</organism>
<protein>
    <submittedName>
        <fullName evidence="1">Uncharacterized protein</fullName>
    </submittedName>
</protein>
<dbReference type="Proteomes" id="UP000199076">
    <property type="component" value="Unassembled WGS sequence"/>
</dbReference>
<keyword evidence="2" id="KW-1185">Reference proteome</keyword>
<reference evidence="2" key="1">
    <citation type="submission" date="2016-10" db="EMBL/GenBank/DDBJ databases">
        <authorList>
            <person name="Varghese N."/>
            <person name="Submissions S."/>
        </authorList>
    </citation>
    <scope>NUCLEOTIDE SEQUENCE [LARGE SCALE GENOMIC DNA]</scope>
    <source>
        <strain evidence="2">IBRC-M 10760</strain>
    </source>
</reference>
<evidence type="ECO:0000313" key="1">
    <source>
        <dbReference type="EMBL" id="SDG39328.1"/>
    </source>
</evidence>
<name>A0A1G7TVT4_9EURY</name>